<keyword evidence="3" id="KW-1185">Reference proteome</keyword>
<accession>A0A0K6FNT5</accession>
<dbReference type="Gene3D" id="3.30.200.20">
    <property type="entry name" value="Phosphorylase Kinase, domain 1"/>
    <property type="match status" value="1"/>
</dbReference>
<dbReference type="InterPro" id="IPR000719">
    <property type="entry name" value="Prot_kinase_dom"/>
</dbReference>
<feature type="domain" description="Protein kinase" evidence="1">
    <location>
        <begin position="1"/>
        <end position="296"/>
    </location>
</feature>
<protein>
    <recommendedName>
        <fullName evidence="1">Protein kinase domain-containing protein</fullName>
    </recommendedName>
</protein>
<sequence>MATSSFDQVNIISRPEKRSEAEERWVSFQPYLLSKGYRLRPRYQPDWVPSWKNTTIKPLKCEDSTDSIPVRVLDATRIENGEQVMIKMIVPTEEGEGLDEYDLLKHYSTPTLRKHLSNHVVPCLDSFPIPGIDSGHFVVMPLLSQYLDIPFYNIAEVHELLQQLFDGLKFMHENNTAHRDIASPNVMMDARSLYDEPFHPYYQTLSIDAKRPIYPRYRRSDKNTRYYYIDLGYAKWFRDPSLPRLIVGMDAREPAPEQANGKPYNPFPADVYQLGAILRRDLIPVRISSQLALEPV</sequence>
<evidence type="ECO:0000313" key="3">
    <source>
        <dbReference type="Proteomes" id="UP000044841"/>
    </source>
</evidence>
<organism evidence="2 3">
    <name type="scientific">Rhizoctonia solani</name>
    <dbReference type="NCBI Taxonomy" id="456999"/>
    <lineage>
        <taxon>Eukaryota</taxon>
        <taxon>Fungi</taxon>
        <taxon>Dikarya</taxon>
        <taxon>Basidiomycota</taxon>
        <taxon>Agaricomycotina</taxon>
        <taxon>Agaricomycetes</taxon>
        <taxon>Cantharellales</taxon>
        <taxon>Ceratobasidiaceae</taxon>
        <taxon>Rhizoctonia</taxon>
    </lineage>
</organism>
<gene>
    <name evidence="2" type="ORF">RSOLAG22IIIB_07506</name>
</gene>
<dbReference type="PROSITE" id="PS50011">
    <property type="entry name" value="PROTEIN_KINASE_DOM"/>
    <property type="match status" value="1"/>
</dbReference>
<dbReference type="SMART" id="SM00220">
    <property type="entry name" value="S_TKc"/>
    <property type="match status" value="1"/>
</dbReference>
<dbReference type="SUPFAM" id="SSF56112">
    <property type="entry name" value="Protein kinase-like (PK-like)"/>
    <property type="match status" value="1"/>
</dbReference>
<proteinExistence type="predicted"/>
<dbReference type="GO" id="GO:0005524">
    <property type="term" value="F:ATP binding"/>
    <property type="evidence" value="ECO:0007669"/>
    <property type="project" value="InterPro"/>
</dbReference>
<dbReference type="EMBL" id="CYGV01000180">
    <property type="protein sequence ID" value="CUA67659.1"/>
    <property type="molecule type" value="Genomic_DNA"/>
</dbReference>
<dbReference type="Gene3D" id="1.10.510.10">
    <property type="entry name" value="Transferase(Phosphotransferase) domain 1"/>
    <property type="match status" value="1"/>
</dbReference>
<evidence type="ECO:0000259" key="1">
    <source>
        <dbReference type="PROSITE" id="PS50011"/>
    </source>
</evidence>
<evidence type="ECO:0000313" key="2">
    <source>
        <dbReference type="EMBL" id="CUA67659.1"/>
    </source>
</evidence>
<dbReference type="InterPro" id="IPR011009">
    <property type="entry name" value="Kinase-like_dom_sf"/>
</dbReference>
<name>A0A0K6FNT5_9AGAM</name>
<dbReference type="Proteomes" id="UP000044841">
    <property type="component" value="Unassembled WGS sequence"/>
</dbReference>
<dbReference type="AlphaFoldDB" id="A0A0K6FNT5"/>
<reference evidence="2 3" key="1">
    <citation type="submission" date="2015-07" db="EMBL/GenBank/DDBJ databases">
        <authorList>
            <person name="Noorani M."/>
        </authorList>
    </citation>
    <scope>NUCLEOTIDE SEQUENCE [LARGE SCALE GENOMIC DNA]</scope>
    <source>
        <strain evidence="2">BBA 69670</strain>
    </source>
</reference>
<dbReference type="GO" id="GO:0004672">
    <property type="term" value="F:protein kinase activity"/>
    <property type="evidence" value="ECO:0007669"/>
    <property type="project" value="InterPro"/>
</dbReference>